<gene>
    <name evidence="2" type="ORF">ABK249_24105</name>
</gene>
<evidence type="ECO:0000259" key="1">
    <source>
        <dbReference type="Pfam" id="PF18931"/>
    </source>
</evidence>
<comment type="caution">
    <text evidence="2">The sequence shown here is derived from an EMBL/GenBank/DDBJ whole genome shotgun (WGS) entry which is preliminary data.</text>
</comment>
<dbReference type="EMBL" id="JBEAAL010000023">
    <property type="protein sequence ID" value="MEQ1408014.1"/>
    <property type="molecule type" value="Genomic_DNA"/>
</dbReference>
<keyword evidence="3" id="KW-1185">Reference proteome</keyword>
<dbReference type="RefSeq" id="WP_348864240.1">
    <property type="nucleotide sequence ID" value="NZ_JBEAAL010000023.1"/>
</dbReference>
<dbReference type="Proteomes" id="UP001496627">
    <property type="component" value="Unassembled WGS sequence"/>
</dbReference>
<sequence>MDIQLLTGVIVKAKAATYVGGGDKARSSRMGSHDLTWADGDWRYLDSYFGGTDFIGQEVIWFRQQPVWAMNYHGYIRHPQLIDGHRAGATIKAALSSMYRQGRFLGGFEWSGEHGKNTDENVGDAAHFRGHEAIWVESREAYALDYHGGLLKA</sequence>
<reference evidence="2 3" key="1">
    <citation type="submission" date="2024-05" db="EMBL/GenBank/DDBJ databases">
        <title>Neorhizobium sp. Rsf11, a plant growth promoting and heavy metal resistant PAH-degrader.</title>
        <authorList>
            <person name="Golubev S.N."/>
            <person name="Muratova A.Y."/>
            <person name="Markelova M.I."/>
        </authorList>
    </citation>
    <scope>NUCLEOTIDE SEQUENCE [LARGE SCALE GENOMIC DNA]</scope>
    <source>
        <strain evidence="2 3">Rsf11</strain>
    </source>
</reference>
<evidence type="ECO:0000313" key="3">
    <source>
        <dbReference type="Proteomes" id="UP001496627"/>
    </source>
</evidence>
<dbReference type="Pfam" id="PF18931">
    <property type="entry name" value="DUF5680"/>
    <property type="match status" value="1"/>
</dbReference>
<evidence type="ECO:0000313" key="2">
    <source>
        <dbReference type="EMBL" id="MEQ1408014.1"/>
    </source>
</evidence>
<protein>
    <submittedName>
        <fullName evidence="2">DUF5680 domain-containing protein</fullName>
    </submittedName>
</protein>
<name>A0ABV0M815_9HYPH</name>
<feature type="domain" description="DUF5680" evidence="1">
    <location>
        <begin position="46"/>
        <end position="151"/>
    </location>
</feature>
<accession>A0ABV0M815</accession>
<organism evidence="2 3">
    <name type="scientific">Neorhizobium phenanthreniclasticum</name>
    <dbReference type="NCBI Taxonomy" id="3157917"/>
    <lineage>
        <taxon>Bacteria</taxon>
        <taxon>Pseudomonadati</taxon>
        <taxon>Pseudomonadota</taxon>
        <taxon>Alphaproteobacteria</taxon>
        <taxon>Hyphomicrobiales</taxon>
        <taxon>Rhizobiaceae</taxon>
        <taxon>Rhizobium/Agrobacterium group</taxon>
        <taxon>Neorhizobium</taxon>
    </lineage>
</organism>
<dbReference type="InterPro" id="IPR043735">
    <property type="entry name" value="DUF5680"/>
</dbReference>
<proteinExistence type="predicted"/>